<dbReference type="Proteomes" id="UP001151760">
    <property type="component" value="Unassembled WGS sequence"/>
</dbReference>
<reference evidence="2" key="2">
    <citation type="submission" date="2022-01" db="EMBL/GenBank/DDBJ databases">
        <authorList>
            <person name="Yamashiro T."/>
            <person name="Shiraishi A."/>
            <person name="Satake H."/>
            <person name="Nakayama K."/>
        </authorList>
    </citation>
    <scope>NUCLEOTIDE SEQUENCE</scope>
</reference>
<feature type="domain" description="Reverse transcriptase Ty1/copia-type" evidence="1">
    <location>
        <begin position="74"/>
        <end position="190"/>
    </location>
</feature>
<accession>A0ABQ5G134</accession>
<evidence type="ECO:0000313" key="3">
    <source>
        <dbReference type="Proteomes" id="UP001151760"/>
    </source>
</evidence>
<dbReference type="InterPro" id="IPR013103">
    <property type="entry name" value="RVT_2"/>
</dbReference>
<protein>
    <submittedName>
        <fullName evidence="2">Retrovirus-related pol polyprotein from transposon TNT 1-94</fullName>
    </submittedName>
</protein>
<evidence type="ECO:0000259" key="1">
    <source>
        <dbReference type="Pfam" id="PF07727"/>
    </source>
</evidence>
<gene>
    <name evidence="2" type="ORF">Tco_1020244</name>
</gene>
<organism evidence="2 3">
    <name type="scientific">Tanacetum coccineum</name>
    <dbReference type="NCBI Taxonomy" id="301880"/>
    <lineage>
        <taxon>Eukaryota</taxon>
        <taxon>Viridiplantae</taxon>
        <taxon>Streptophyta</taxon>
        <taxon>Embryophyta</taxon>
        <taxon>Tracheophyta</taxon>
        <taxon>Spermatophyta</taxon>
        <taxon>Magnoliopsida</taxon>
        <taxon>eudicotyledons</taxon>
        <taxon>Gunneridae</taxon>
        <taxon>Pentapetalae</taxon>
        <taxon>asterids</taxon>
        <taxon>campanulids</taxon>
        <taxon>Asterales</taxon>
        <taxon>Asteraceae</taxon>
        <taxon>Asteroideae</taxon>
        <taxon>Anthemideae</taxon>
        <taxon>Anthemidinae</taxon>
        <taxon>Tanacetum</taxon>
    </lineage>
</organism>
<proteinExistence type="predicted"/>
<name>A0ABQ5G134_9ASTR</name>
<comment type="caution">
    <text evidence="2">The sequence shown here is derived from an EMBL/GenBank/DDBJ whole genome shotgun (WGS) entry which is preliminary data.</text>
</comment>
<dbReference type="EMBL" id="BQNB010017927">
    <property type="protein sequence ID" value="GJT68764.1"/>
    <property type="molecule type" value="Genomic_DNA"/>
</dbReference>
<sequence>MLFRTNTLSWNIIGNPGAGMLTRSMAKQLSAALAPECLFVDFLSEKEPKKVSEALKHPGWVDAKKYKLNQFARNKVWTLVLSPYGKTIIGSKWVFRNIRDETGIVIKNKARLVAQGYNQQEDIDYDETFAPVARLEAIKIFPAFVTYMNFIVYQMDVKSAFLNGKLKEEVNVKQPLGFKSNEFPNHVCKLPFMDLNKLQEHGMRLFQPFSLNTSL</sequence>
<evidence type="ECO:0000313" key="2">
    <source>
        <dbReference type="EMBL" id="GJT68764.1"/>
    </source>
</evidence>
<dbReference type="Pfam" id="PF07727">
    <property type="entry name" value="RVT_2"/>
    <property type="match status" value="1"/>
</dbReference>
<keyword evidence="3" id="KW-1185">Reference proteome</keyword>
<reference evidence="2" key="1">
    <citation type="journal article" date="2022" name="Int. J. Mol. Sci.">
        <title>Draft Genome of Tanacetum Coccineum: Genomic Comparison of Closely Related Tanacetum-Family Plants.</title>
        <authorList>
            <person name="Yamashiro T."/>
            <person name="Shiraishi A."/>
            <person name="Nakayama K."/>
            <person name="Satake H."/>
        </authorList>
    </citation>
    <scope>NUCLEOTIDE SEQUENCE</scope>
</reference>